<dbReference type="Proteomes" id="UP000280696">
    <property type="component" value="Unassembled WGS sequence"/>
</dbReference>
<dbReference type="AlphaFoldDB" id="A0A3A9ALZ8"/>
<evidence type="ECO:0000313" key="3">
    <source>
        <dbReference type="Proteomes" id="UP000280696"/>
    </source>
</evidence>
<dbReference type="InterPro" id="IPR006598">
    <property type="entry name" value="CAP10"/>
</dbReference>
<organism evidence="2 3">
    <name type="scientific">Parablautia intestinalis</name>
    <dbReference type="NCBI Taxonomy" id="2320100"/>
    <lineage>
        <taxon>Bacteria</taxon>
        <taxon>Bacillati</taxon>
        <taxon>Bacillota</taxon>
        <taxon>Clostridia</taxon>
        <taxon>Lachnospirales</taxon>
        <taxon>Lachnospiraceae</taxon>
        <taxon>Parablautia</taxon>
    </lineage>
</organism>
<keyword evidence="3" id="KW-1185">Reference proteome</keyword>
<proteinExistence type="predicted"/>
<evidence type="ECO:0000259" key="1">
    <source>
        <dbReference type="Pfam" id="PF05686"/>
    </source>
</evidence>
<dbReference type="Pfam" id="PF05686">
    <property type="entry name" value="Glyco_transf_90"/>
    <property type="match status" value="1"/>
</dbReference>
<gene>
    <name evidence="2" type="ORF">D7V94_06785</name>
</gene>
<dbReference type="OrthoDB" id="767964at2"/>
<dbReference type="EMBL" id="RAYQ01000005">
    <property type="protein sequence ID" value="RKI92379.1"/>
    <property type="molecule type" value="Genomic_DNA"/>
</dbReference>
<feature type="domain" description="Glycosyl transferase CAP10" evidence="1">
    <location>
        <begin position="8"/>
        <end position="100"/>
    </location>
</feature>
<sequence length="100" mass="12118">MLNKCRKAAEEKWKDPRICWKGNVKTNVSRMQLLYISERFPEYFSFEMVEKGKKGKYVPMTEQAQYKYLIDVRGYSWTDRVKVLFHLGRPVFLVDRPYKE</sequence>
<comment type="caution">
    <text evidence="2">The sequence shown here is derived from an EMBL/GenBank/DDBJ whole genome shotgun (WGS) entry which is preliminary data.</text>
</comment>
<name>A0A3A9ALZ8_9FIRM</name>
<evidence type="ECO:0000313" key="2">
    <source>
        <dbReference type="EMBL" id="RKI92379.1"/>
    </source>
</evidence>
<protein>
    <recommendedName>
        <fullName evidence="1">Glycosyl transferase CAP10 domain-containing protein</fullName>
    </recommendedName>
</protein>
<accession>A0A3A9ALZ8</accession>
<reference evidence="2 3" key="1">
    <citation type="submission" date="2018-09" db="EMBL/GenBank/DDBJ databases">
        <title>Murine metabolic-syndrome-specific gut microbial biobank.</title>
        <authorList>
            <person name="Liu C."/>
        </authorList>
    </citation>
    <scope>NUCLEOTIDE SEQUENCE [LARGE SCALE GENOMIC DNA]</scope>
    <source>
        <strain evidence="2 3">0.1xD8-82</strain>
    </source>
</reference>